<keyword evidence="6" id="KW-1185">Reference proteome</keyword>
<dbReference type="EMBL" id="BAABFN010000007">
    <property type="protein sequence ID" value="GAA4315572.1"/>
    <property type="molecule type" value="Genomic_DNA"/>
</dbReference>
<dbReference type="CDD" id="cd07377">
    <property type="entry name" value="WHTH_GntR"/>
    <property type="match status" value="1"/>
</dbReference>
<gene>
    <name evidence="5" type="ORF">GCM10023143_27020</name>
</gene>
<name>A0ABP8G271_9BACT</name>
<dbReference type="InterPro" id="IPR036388">
    <property type="entry name" value="WH-like_DNA-bd_sf"/>
</dbReference>
<keyword evidence="1" id="KW-0805">Transcription regulation</keyword>
<dbReference type="SMART" id="SM00345">
    <property type="entry name" value="HTH_GNTR"/>
    <property type="match status" value="1"/>
</dbReference>
<dbReference type="Pfam" id="PF00392">
    <property type="entry name" value="GntR"/>
    <property type="match status" value="1"/>
</dbReference>
<dbReference type="RefSeq" id="WP_344980194.1">
    <property type="nucleotide sequence ID" value="NZ_BAABFN010000007.1"/>
</dbReference>
<dbReference type="Gene3D" id="1.20.120.530">
    <property type="entry name" value="GntR ligand-binding domain-like"/>
    <property type="match status" value="1"/>
</dbReference>
<evidence type="ECO:0000256" key="1">
    <source>
        <dbReference type="ARBA" id="ARBA00023015"/>
    </source>
</evidence>
<feature type="domain" description="HTH gntR-type" evidence="4">
    <location>
        <begin position="11"/>
        <end position="79"/>
    </location>
</feature>
<evidence type="ECO:0000313" key="5">
    <source>
        <dbReference type="EMBL" id="GAA4315572.1"/>
    </source>
</evidence>
<evidence type="ECO:0000256" key="3">
    <source>
        <dbReference type="ARBA" id="ARBA00023163"/>
    </source>
</evidence>
<dbReference type="Pfam" id="PF07729">
    <property type="entry name" value="FCD"/>
    <property type="match status" value="1"/>
</dbReference>
<accession>A0ABP8G271</accession>
<dbReference type="InterPro" id="IPR000524">
    <property type="entry name" value="Tscrpt_reg_HTH_GntR"/>
</dbReference>
<evidence type="ECO:0000259" key="4">
    <source>
        <dbReference type="PROSITE" id="PS50949"/>
    </source>
</evidence>
<reference evidence="6" key="1">
    <citation type="journal article" date="2019" name="Int. J. Syst. Evol. Microbiol.">
        <title>The Global Catalogue of Microorganisms (GCM) 10K type strain sequencing project: providing services to taxonomists for standard genome sequencing and annotation.</title>
        <authorList>
            <consortium name="The Broad Institute Genomics Platform"/>
            <consortium name="The Broad Institute Genome Sequencing Center for Infectious Disease"/>
            <person name="Wu L."/>
            <person name="Ma J."/>
        </authorList>
    </citation>
    <scope>NUCLEOTIDE SEQUENCE [LARGE SCALE GENOMIC DNA]</scope>
    <source>
        <strain evidence="6">JCM 17664</strain>
    </source>
</reference>
<dbReference type="PANTHER" id="PTHR43537">
    <property type="entry name" value="TRANSCRIPTIONAL REGULATOR, GNTR FAMILY"/>
    <property type="match status" value="1"/>
</dbReference>
<comment type="caution">
    <text evidence="5">The sequence shown here is derived from an EMBL/GenBank/DDBJ whole genome shotgun (WGS) entry which is preliminary data.</text>
</comment>
<evidence type="ECO:0000313" key="6">
    <source>
        <dbReference type="Proteomes" id="UP001501207"/>
    </source>
</evidence>
<proteinExistence type="predicted"/>
<dbReference type="Gene3D" id="1.10.10.10">
    <property type="entry name" value="Winged helix-like DNA-binding domain superfamily/Winged helix DNA-binding domain"/>
    <property type="match status" value="1"/>
</dbReference>
<dbReference type="SMART" id="SM00895">
    <property type="entry name" value="FCD"/>
    <property type="match status" value="1"/>
</dbReference>
<protein>
    <submittedName>
        <fullName evidence="5">GntR family transcriptional regulator</fullName>
    </submittedName>
</protein>
<evidence type="ECO:0000256" key="2">
    <source>
        <dbReference type="ARBA" id="ARBA00023125"/>
    </source>
</evidence>
<dbReference type="InterPro" id="IPR036390">
    <property type="entry name" value="WH_DNA-bd_sf"/>
</dbReference>
<dbReference type="PROSITE" id="PS50949">
    <property type="entry name" value="HTH_GNTR"/>
    <property type="match status" value="1"/>
</dbReference>
<dbReference type="SUPFAM" id="SSF48008">
    <property type="entry name" value="GntR ligand-binding domain-like"/>
    <property type="match status" value="1"/>
</dbReference>
<keyword evidence="2" id="KW-0238">DNA-binding</keyword>
<dbReference type="Proteomes" id="UP001501207">
    <property type="component" value="Unassembled WGS sequence"/>
</dbReference>
<dbReference type="SUPFAM" id="SSF46785">
    <property type="entry name" value="Winged helix' DNA-binding domain"/>
    <property type="match status" value="1"/>
</dbReference>
<dbReference type="PRINTS" id="PR00035">
    <property type="entry name" value="HTHGNTR"/>
</dbReference>
<dbReference type="InterPro" id="IPR008920">
    <property type="entry name" value="TF_FadR/GntR_C"/>
</dbReference>
<dbReference type="InterPro" id="IPR011711">
    <property type="entry name" value="GntR_C"/>
</dbReference>
<keyword evidence="3" id="KW-0804">Transcription</keyword>
<dbReference type="PANTHER" id="PTHR43537:SF47">
    <property type="entry name" value="REGULATORY PROTEIN GNTR HTH"/>
    <property type="match status" value="1"/>
</dbReference>
<sequence length="234" mass="26286">MIPSGISLQRPSLADKVVGHIQRQISLGEYRSGEKLPSEHALMAYFKVGRSTVREAVKILVQAGIVRVKHGVGIFVQPAPELAEPLSRRLKRVQVSNVQEVKLLLEMKIAEKAALHRTEKDISRMRKFLEKRRKAALSGQYAVCVQADIDFHISIAEASGNDILADLYKAFAKELKSYFDIVYEASLTPFAETYALHAQLMESIIARKPEEAWSLAGKISNWEKKEEALVYLNP</sequence>
<organism evidence="5 6">
    <name type="scientific">Compostibacter hankyongensis</name>
    <dbReference type="NCBI Taxonomy" id="1007089"/>
    <lineage>
        <taxon>Bacteria</taxon>
        <taxon>Pseudomonadati</taxon>
        <taxon>Bacteroidota</taxon>
        <taxon>Chitinophagia</taxon>
        <taxon>Chitinophagales</taxon>
        <taxon>Chitinophagaceae</taxon>
        <taxon>Compostibacter</taxon>
    </lineage>
</organism>